<evidence type="ECO:0000256" key="1">
    <source>
        <dbReference type="SAM" id="Coils"/>
    </source>
</evidence>
<evidence type="ECO:0000313" key="4">
    <source>
        <dbReference type="Proteomes" id="UP000735874"/>
    </source>
</evidence>
<sequence length="306" mass="34740">MDQCGNQCPSPDQNKENRSTLRLRKRKVQHQHAGRHDAQQESTLADLFFFLDQFGSTSAVRIKLHEQQREIRHLERQVKRLMNKKDEIAGGGTENFAAEDDEKAVEDEEIKADLVSFLHTFGSARAVREKLEIQRHRIAGLQRTLRWLEDRQRGVEDNDESSAVGYLHTQSASTLAAPDDNILTVSQRGSPPELMEESPGRELERLQAGCRFPDGINTAPVIELNDTYDEARMCKVYGCDQRAVAWYLRWEHRANSKCSVAGCDKLVISIGGIHCCRHVLEQNSTGNERHTRVAVMTAALRRIPQT</sequence>
<comment type="caution">
    <text evidence="3">The sequence shown here is derived from an EMBL/GenBank/DDBJ whole genome shotgun (WGS) entry which is preliminary data.</text>
</comment>
<evidence type="ECO:0000256" key="2">
    <source>
        <dbReference type="SAM" id="MobiDB-lite"/>
    </source>
</evidence>
<feature type="region of interest" description="Disordered" evidence="2">
    <location>
        <begin position="1"/>
        <end position="20"/>
    </location>
</feature>
<dbReference type="VEuPathDB" id="FungiDB:PC110_g8723"/>
<gene>
    <name evidence="3" type="ORF">PC113_g5901</name>
</gene>
<proteinExistence type="predicted"/>
<protein>
    <submittedName>
        <fullName evidence="3">Uncharacterized protein</fullName>
    </submittedName>
</protein>
<organism evidence="3 4">
    <name type="scientific">Phytophthora cactorum</name>
    <dbReference type="NCBI Taxonomy" id="29920"/>
    <lineage>
        <taxon>Eukaryota</taxon>
        <taxon>Sar</taxon>
        <taxon>Stramenopiles</taxon>
        <taxon>Oomycota</taxon>
        <taxon>Peronosporomycetes</taxon>
        <taxon>Peronosporales</taxon>
        <taxon>Peronosporaceae</taxon>
        <taxon>Phytophthora</taxon>
    </lineage>
</organism>
<evidence type="ECO:0000313" key="3">
    <source>
        <dbReference type="EMBL" id="KAG2862890.1"/>
    </source>
</evidence>
<feature type="coiled-coil region" evidence="1">
    <location>
        <begin position="57"/>
        <end position="84"/>
    </location>
</feature>
<dbReference type="Proteomes" id="UP000735874">
    <property type="component" value="Unassembled WGS sequence"/>
</dbReference>
<dbReference type="AlphaFoldDB" id="A0A8T0ZIP1"/>
<keyword evidence="1" id="KW-0175">Coiled coil</keyword>
<reference evidence="3" key="1">
    <citation type="submission" date="2018-10" db="EMBL/GenBank/DDBJ databases">
        <title>Effector identification in a new, highly contiguous assembly of the strawberry crown rot pathogen Phytophthora cactorum.</title>
        <authorList>
            <person name="Armitage A.D."/>
            <person name="Nellist C.F."/>
            <person name="Bates H."/>
            <person name="Vickerstaff R.J."/>
            <person name="Harrison R.J."/>
        </authorList>
    </citation>
    <scope>NUCLEOTIDE SEQUENCE</scope>
    <source>
        <strain evidence="3">15-7</strain>
    </source>
</reference>
<name>A0A8T0ZIP1_9STRA</name>
<accession>A0A8T0ZIP1</accession>
<feature type="compositionally biased region" description="Polar residues" evidence="2">
    <location>
        <begin position="1"/>
        <end position="12"/>
    </location>
</feature>
<dbReference type="EMBL" id="RCMG01000117">
    <property type="protein sequence ID" value="KAG2862890.1"/>
    <property type="molecule type" value="Genomic_DNA"/>
</dbReference>
<feature type="region of interest" description="Disordered" evidence="2">
    <location>
        <begin position="181"/>
        <end position="200"/>
    </location>
</feature>